<gene>
    <name evidence="2" type="ORF">GGQ63_002363</name>
</gene>
<name>A0A7W9FM96_9HYPH</name>
<feature type="transmembrane region" description="Helical" evidence="1">
    <location>
        <begin position="30"/>
        <end position="52"/>
    </location>
</feature>
<keyword evidence="1" id="KW-1133">Transmembrane helix</keyword>
<dbReference type="AlphaFoldDB" id="A0A7W9FM96"/>
<dbReference type="EMBL" id="JACHOO010000004">
    <property type="protein sequence ID" value="MBB5753297.1"/>
    <property type="molecule type" value="Genomic_DNA"/>
</dbReference>
<keyword evidence="1" id="KW-0472">Membrane</keyword>
<feature type="transmembrane region" description="Helical" evidence="1">
    <location>
        <begin position="64"/>
        <end position="83"/>
    </location>
</feature>
<keyword evidence="1" id="KW-0812">Transmembrane</keyword>
<reference evidence="2 3" key="1">
    <citation type="submission" date="2020-08" db="EMBL/GenBank/DDBJ databases">
        <title>Genomic Encyclopedia of Type Strains, Phase IV (KMG-IV): sequencing the most valuable type-strain genomes for metagenomic binning, comparative biology and taxonomic classification.</title>
        <authorList>
            <person name="Goeker M."/>
        </authorList>
    </citation>
    <scope>NUCLEOTIDE SEQUENCE [LARGE SCALE GENOMIC DNA]</scope>
    <source>
        <strain evidence="2 3">DSM 16268</strain>
    </source>
</reference>
<keyword evidence="3" id="KW-1185">Reference proteome</keyword>
<accession>A0A7W9FM96</accession>
<sequence length="116" mass="11845">MIGALFQAVAAAAIGNAVQGAGRAARSLAAMLLAGLLIAIGLGFVTAAGYELIARTYGPLGAKLIFAALFLFIGLAVLVIAAWRRERARRLAASRGAVTAATAFMMGLTSGLGRRR</sequence>
<evidence type="ECO:0000313" key="2">
    <source>
        <dbReference type="EMBL" id="MBB5753297.1"/>
    </source>
</evidence>
<dbReference type="RefSeq" id="WP_183855970.1">
    <property type="nucleotide sequence ID" value="NZ_JACHOO010000004.1"/>
</dbReference>
<evidence type="ECO:0000313" key="3">
    <source>
        <dbReference type="Proteomes" id="UP000523821"/>
    </source>
</evidence>
<comment type="caution">
    <text evidence="2">The sequence shown here is derived from an EMBL/GenBank/DDBJ whole genome shotgun (WGS) entry which is preliminary data.</text>
</comment>
<organism evidence="2 3">
    <name type="scientific">Prosthecomicrobium pneumaticum</name>
    <dbReference type="NCBI Taxonomy" id="81895"/>
    <lineage>
        <taxon>Bacteria</taxon>
        <taxon>Pseudomonadati</taxon>
        <taxon>Pseudomonadota</taxon>
        <taxon>Alphaproteobacteria</taxon>
        <taxon>Hyphomicrobiales</taxon>
        <taxon>Kaistiaceae</taxon>
        <taxon>Prosthecomicrobium</taxon>
    </lineage>
</organism>
<proteinExistence type="predicted"/>
<protein>
    <submittedName>
        <fullName evidence="2">Putative histidine transporter YuiF (NhaC family)</fullName>
    </submittedName>
</protein>
<evidence type="ECO:0000256" key="1">
    <source>
        <dbReference type="SAM" id="Phobius"/>
    </source>
</evidence>
<feature type="transmembrane region" description="Helical" evidence="1">
    <location>
        <begin position="95"/>
        <end position="113"/>
    </location>
</feature>
<dbReference type="Proteomes" id="UP000523821">
    <property type="component" value="Unassembled WGS sequence"/>
</dbReference>